<keyword evidence="1" id="KW-0597">Phosphoprotein</keyword>
<dbReference type="InterPro" id="IPR026320">
    <property type="entry name" value="PRR14"/>
</dbReference>
<feature type="region of interest" description="Disordered" evidence="2">
    <location>
        <begin position="614"/>
        <end position="648"/>
    </location>
</feature>
<dbReference type="OMA" id="MRIVHQP"/>
<sequence length="673" mass="71940">MALQEPPPPRRCRPDPPRLALCPRAPPPRVRGRGLSLGPPLPAPTTSGHPEVAATPMDWPQDSSPPLGAPSLCREPLVRSPWETGSPKRRRLQPDNPGLAQRTGGQPSPLEKASQRVLAVVLEDVSVPHTSKGPPPEAALTPRRRSGRLESDRPESGRPRPPDTQTGSSPWDPLTSPPDGHSLCREPLYRTPRGGRTPRRRRRQLQLGSPGPGADRGPSPLEKASRQVLAVVLEDIATLRPTAETQELFTLRKEPADLGRPTCSRVDLLSTPHPSVPSSRAPAGAFLAASSGERSDCSPPGPGSESPSPPPASLLRPRLGPWGLAPLFRSVRSKLESFADIFLTPVKTSPAPSAPAPPAASPPPAAPVKLELKIAISEAGRGEEPGGSSVSPRPSIRQWRTRDPGVPAAPRPPLGRSRSCPDLGAPGGEGDAWPASPPRPVGPRPRRHTVGGGELARAPPASRPCLRKEVFPLGGPGSAPTITAAVCACVPSAASTTSSFPDPPQPRAGSPQGEEHPTPEDMGLSDSETKAMGKVSRFRIRRTLARAQPSLTPMGLPRPVRLNKKEFSLEEIYTNKNYRSPTAKRSFETIFEEPRERNGSLVFTSSRKLRRAVEFRDSSLPRPRRPSRGVRPAPGRGPTSPPAPGLDLESLLQQRLKELDDLLLREDGDAVQG</sequence>
<keyword evidence="5" id="KW-1185">Reference proteome</keyword>
<feature type="compositionally biased region" description="Pro residues" evidence="2">
    <location>
        <begin position="299"/>
        <end position="312"/>
    </location>
</feature>
<feature type="compositionally biased region" description="Basic and acidic residues" evidence="2">
    <location>
        <begin position="147"/>
        <end position="161"/>
    </location>
</feature>
<evidence type="ECO:0000313" key="5">
    <source>
        <dbReference type="Proteomes" id="UP000002279"/>
    </source>
</evidence>
<dbReference type="InterPro" id="IPR028149">
    <property type="entry name" value="Tantalus-like"/>
</dbReference>
<evidence type="ECO:0000256" key="1">
    <source>
        <dbReference type="ARBA" id="ARBA00022553"/>
    </source>
</evidence>
<dbReference type="GO" id="GO:0005654">
    <property type="term" value="C:nucleoplasm"/>
    <property type="evidence" value="ECO:0000318"/>
    <property type="project" value="GO_Central"/>
</dbReference>
<dbReference type="Pfam" id="PF15386">
    <property type="entry name" value="Tantalus"/>
    <property type="match status" value="1"/>
</dbReference>
<feature type="region of interest" description="Disordered" evidence="2">
    <location>
        <begin position="1"/>
        <end position="223"/>
    </location>
</feature>
<feature type="region of interest" description="Disordered" evidence="2">
    <location>
        <begin position="346"/>
        <end position="464"/>
    </location>
</feature>
<proteinExistence type="predicted"/>
<dbReference type="AlphaFoldDB" id="A0A6I8PDS0"/>
<name>A0A6I8PDS0_ORNAN</name>
<accession>A0A6I8PDS0</accession>
<feature type="compositionally biased region" description="Pro residues" evidence="2">
    <location>
        <begin position="352"/>
        <end position="366"/>
    </location>
</feature>
<reference evidence="4 5" key="1">
    <citation type="journal article" date="2008" name="Nature">
        <title>Genome analysis of the platypus reveals unique signatures of evolution.</title>
        <authorList>
            <person name="Warren W.C."/>
            <person name="Hillier L.W."/>
            <person name="Marshall Graves J.A."/>
            <person name="Birney E."/>
            <person name="Ponting C.P."/>
            <person name="Grutzner F."/>
            <person name="Belov K."/>
            <person name="Miller W."/>
            <person name="Clarke L."/>
            <person name="Chinwalla A.T."/>
            <person name="Yang S.P."/>
            <person name="Heger A."/>
            <person name="Locke D.P."/>
            <person name="Miethke P."/>
            <person name="Waters P.D."/>
            <person name="Veyrunes F."/>
            <person name="Fulton L."/>
            <person name="Fulton B."/>
            <person name="Graves T."/>
            <person name="Wallis J."/>
            <person name="Puente X.S."/>
            <person name="Lopez-Otin C."/>
            <person name="Ordonez G.R."/>
            <person name="Eichler E.E."/>
            <person name="Chen L."/>
            <person name="Cheng Z."/>
            <person name="Deakin J.E."/>
            <person name="Alsop A."/>
            <person name="Thompson K."/>
            <person name="Kirby P."/>
            <person name="Papenfuss A.T."/>
            <person name="Wakefield M.J."/>
            <person name="Olender T."/>
            <person name="Lancet D."/>
            <person name="Huttley G.A."/>
            <person name="Smit A.F."/>
            <person name="Pask A."/>
            <person name="Temple-Smith P."/>
            <person name="Batzer M.A."/>
            <person name="Walker J.A."/>
            <person name="Konkel M.K."/>
            <person name="Harris R.S."/>
            <person name="Whittington C.M."/>
            <person name="Wong E.S."/>
            <person name="Gemmell N.J."/>
            <person name="Buschiazzo E."/>
            <person name="Vargas Jentzsch I.M."/>
            <person name="Merkel A."/>
            <person name="Schmitz J."/>
            <person name="Zemann A."/>
            <person name="Churakov G."/>
            <person name="Kriegs J.O."/>
            <person name="Brosius J."/>
            <person name="Murchison E.P."/>
            <person name="Sachidanandam R."/>
            <person name="Smith C."/>
            <person name="Hannon G.J."/>
            <person name="Tsend-Ayush E."/>
            <person name="McMillan D."/>
            <person name="Attenborough R."/>
            <person name="Rens W."/>
            <person name="Ferguson-Smith M."/>
            <person name="Lefevre C.M."/>
            <person name="Sharp J.A."/>
            <person name="Nicholas K.R."/>
            <person name="Ray D.A."/>
            <person name="Kube M."/>
            <person name="Reinhardt R."/>
            <person name="Pringle T.H."/>
            <person name="Taylor J."/>
            <person name="Jones R.C."/>
            <person name="Nixon B."/>
            <person name="Dacheux J.L."/>
            <person name="Niwa H."/>
            <person name="Sekita Y."/>
            <person name="Huang X."/>
            <person name="Stark A."/>
            <person name="Kheradpour P."/>
            <person name="Kellis M."/>
            <person name="Flicek P."/>
            <person name="Chen Y."/>
            <person name="Webber C."/>
            <person name="Hardison R."/>
            <person name="Nelson J."/>
            <person name="Hallsworth-Pepin K."/>
            <person name="Delehaunty K."/>
            <person name="Markovic C."/>
            <person name="Minx P."/>
            <person name="Feng Y."/>
            <person name="Kremitzki C."/>
            <person name="Mitreva M."/>
            <person name="Glasscock J."/>
            <person name="Wylie T."/>
            <person name="Wohldmann P."/>
            <person name="Thiru P."/>
            <person name="Nhan M.N."/>
            <person name="Pohl C.S."/>
            <person name="Smith S.M."/>
            <person name="Hou S."/>
            <person name="Nefedov M."/>
            <person name="de Jong P.J."/>
            <person name="Renfree M.B."/>
            <person name="Mardis E.R."/>
            <person name="Wilson R.K."/>
        </authorList>
    </citation>
    <scope>NUCLEOTIDE SEQUENCE [LARGE SCALE GENOMIC DNA]</scope>
    <source>
        <strain evidence="4 5">Glennie</strain>
    </source>
</reference>
<protein>
    <submittedName>
        <fullName evidence="4">Proline rich 14</fullName>
    </submittedName>
</protein>
<organism evidence="4 5">
    <name type="scientific">Ornithorhynchus anatinus</name>
    <name type="common">Duckbill platypus</name>
    <dbReference type="NCBI Taxonomy" id="9258"/>
    <lineage>
        <taxon>Eukaryota</taxon>
        <taxon>Metazoa</taxon>
        <taxon>Chordata</taxon>
        <taxon>Craniata</taxon>
        <taxon>Vertebrata</taxon>
        <taxon>Euteleostomi</taxon>
        <taxon>Mammalia</taxon>
        <taxon>Monotremata</taxon>
        <taxon>Ornithorhynchidae</taxon>
        <taxon>Ornithorhynchus</taxon>
    </lineage>
</organism>
<feature type="region of interest" description="Disordered" evidence="2">
    <location>
        <begin position="492"/>
        <end position="530"/>
    </location>
</feature>
<evidence type="ECO:0000259" key="3">
    <source>
        <dbReference type="Pfam" id="PF15386"/>
    </source>
</evidence>
<gene>
    <name evidence="4" type="primary">PRR14</name>
</gene>
<evidence type="ECO:0000313" key="4">
    <source>
        <dbReference type="Ensembl" id="ENSOANP00000050810.1"/>
    </source>
</evidence>
<dbReference type="PANTHER" id="PTHR14522">
    <property type="entry name" value="EMO2-RELATED"/>
    <property type="match status" value="1"/>
</dbReference>
<dbReference type="Proteomes" id="UP000002279">
    <property type="component" value="Chromosome 2"/>
</dbReference>
<reference evidence="4" key="2">
    <citation type="submission" date="2025-08" db="UniProtKB">
        <authorList>
            <consortium name="Ensembl"/>
        </authorList>
    </citation>
    <scope>IDENTIFICATION</scope>
    <source>
        <strain evidence="4">Glennie</strain>
    </source>
</reference>
<reference evidence="4" key="3">
    <citation type="submission" date="2025-09" db="UniProtKB">
        <authorList>
            <consortium name="Ensembl"/>
        </authorList>
    </citation>
    <scope>IDENTIFICATION</scope>
    <source>
        <strain evidence="4">Glennie</strain>
    </source>
</reference>
<dbReference type="PANTHER" id="PTHR14522:SF2">
    <property type="entry name" value="PROLINE-RICH PROTEIN 14"/>
    <property type="match status" value="1"/>
</dbReference>
<feature type="compositionally biased region" description="Low complexity" evidence="2">
    <location>
        <begin position="629"/>
        <end position="638"/>
    </location>
</feature>
<dbReference type="Bgee" id="ENSOANG00000014644">
    <property type="expression patterns" value="Expressed in heart and 7 other cell types or tissues"/>
</dbReference>
<dbReference type="Ensembl" id="ENSOANT00000046843.1">
    <property type="protein sequence ID" value="ENSOANP00000050810.1"/>
    <property type="gene ID" value="ENSOANG00000014644.5"/>
</dbReference>
<dbReference type="GeneTree" id="ENSGT00520000055626"/>
<feature type="domain" description="Tantalus-like" evidence="3">
    <location>
        <begin position="551"/>
        <end position="608"/>
    </location>
</feature>
<feature type="region of interest" description="Disordered" evidence="2">
    <location>
        <begin position="253"/>
        <end position="319"/>
    </location>
</feature>
<evidence type="ECO:0000256" key="2">
    <source>
        <dbReference type="SAM" id="MobiDB-lite"/>
    </source>
</evidence>
<dbReference type="InParanoid" id="A0A6I8PDS0"/>
<dbReference type="FunCoup" id="A0A6I8PDS0">
    <property type="interactions" value="738"/>
</dbReference>